<dbReference type="InterPro" id="IPR008397">
    <property type="entry name" value="Alginate_lyase_dom"/>
</dbReference>
<dbReference type="Proteomes" id="UP000266693">
    <property type="component" value="Unassembled WGS sequence"/>
</dbReference>
<sequence>MAAAFAPSSGSALYAEHPRPYAAGQTCRGADGHAAAFDGRRTFLFEPSVLRALAARTDGAALKAKAALVARADAALMRGPYTVADKRTVPPSGNRRDYLSVGPYWWPDPAKKDGLPYIRRDGEVNPDRASDKYDRADLGALSADVEMLGLAYYFTGDAAYARHAADLLDIWFLHPRLGMRPNMNFAQAVPGRENGRAEGIIDTAGLQGVVEAIGLIAPSGALTAERQAGLERWFSAYVDWLMTSRNGRAEDAAKNNHGLWYDSQLVHFALFARRPEVARKVAEAFPRRRVAPQIASDGRMPHELARTRSLHYSVYALTAAYNVADLGRCVGVDLWNGAEGLRRATDFIVSYRGRIDRWPDKEIDPEPDVIEDLVIRANRGWPGAGYEPDDAALLRAYFKSDAR</sequence>
<keyword evidence="2 4" id="KW-0456">Lyase</keyword>
<name>A0A396RTL5_9SPHN</name>
<dbReference type="InterPro" id="IPR008929">
    <property type="entry name" value="Chondroitin_lyas"/>
</dbReference>
<dbReference type="GO" id="GO:0042597">
    <property type="term" value="C:periplasmic space"/>
    <property type="evidence" value="ECO:0007669"/>
    <property type="project" value="InterPro"/>
</dbReference>
<dbReference type="SUPFAM" id="SSF48230">
    <property type="entry name" value="Chondroitin AC/alginate lyase"/>
    <property type="match status" value="1"/>
</dbReference>
<comment type="caution">
    <text evidence="4">The sequence shown here is derived from an EMBL/GenBank/DDBJ whole genome shotgun (WGS) entry which is preliminary data.</text>
</comment>
<accession>A0A396RTL5</accession>
<dbReference type="Pfam" id="PF05426">
    <property type="entry name" value="Alginate_lyase"/>
    <property type="match status" value="1"/>
</dbReference>
<keyword evidence="5" id="KW-1185">Reference proteome</keyword>
<evidence type="ECO:0000313" key="4">
    <source>
        <dbReference type="EMBL" id="RHW19466.1"/>
    </source>
</evidence>
<organism evidence="4 5">
    <name type="scientific">Sphingomonas gilva</name>
    <dbReference type="NCBI Taxonomy" id="2305907"/>
    <lineage>
        <taxon>Bacteria</taxon>
        <taxon>Pseudomonadati</taxon>
        <taxon>Pseudomonadota</taxon>
        <taxon>Alphaproteobacteria</taxon>
        <taxon>Sphingomonadales</taxon>
        <taxon>Sphingomonadaceae</taxon>
        <taxon>Sphingomonas</taxon>
    </lineage>
</organism>
<dbReference type="EMBL" id="QWLV01000001">
    <property type="protein sequence ID" value="RHW19466.1"/>
    <property type="molecule type" value="Genomic_DNA"/>
</dbReference>
<protein>
    <submittedName>
        <fullName evidence="4">Alginate lyase</fullName>
    </submittedName>
</protein>
<evidence type="ECO:0000256" key="1">
    <source>
        <dbReference type="ARBA" id="ARBA00022729"/>
    </source>
</evidence>
<reference evidence="4 5" key="1">
    <citation type="submission" date="2018-08" db="EMBL/GenBank/DDBJ databases">
        <title>The multiple taxonomic identification of Sphingomonas gilva.</title>
        <authorList>
            <person name="Zhu D."/>
            <person name="Zheng S."/>
        </authorList>
    </citation>
    <scope>NUCLEOTIDE SEQUENCE [LARGE SCALE GENOMIC DNA]</scope>
    <source>
        <strain evidence="4 5">ZDH117</strain>
    </source>
</reference>
<dbReference type="AlphaFoldDB" id="A0A396RTL5"/>
<evidence type="ECO:0000313" key="5">
    <source>
        <dbReference type="Proteomes" id="UP000266693"/>
    </source>
</evidence>
<keyword evidence="1" id="KW-0732">Signal</keyword>
<gene>
    <name evidence="4" type="ORF">D1610_03010</name>
</gene>
<evidence type="ECO:0000259" key="3">
    <source>
        <dbReference type="Pfam" id="PF05426"/>
    </source>
</evidence>
<dbReference type="OrthoDB" id="7210452at2"/>
<proteinExistence type="predicted"/>
<evidence type="ECO:0000256" key="2">
    <source>
        <dbReference type="ARBA" id="ARBA00023239"/>
    </source>
</evidence>
<dbReference type="Gene3D" id="1.50.10.100">
    <property type="entry name" value="Chondroitin AC/alginate lyase"/>
    <property type="match status" value="1"/>
</dbReference>
<dbReference type="GO" id="GO:0016829">
    <property type="term" value="F:lyase activity"/>
    <property type="evidence" value="ECO:0007669"/>
    <property type="project" value="UniProtKB-KW"/>
</dbReference>
<feature type="domain" description="Alginate lyase" evidence="3">
    <location>
        <begin position="83"/>
        <end position="352"/>
    </location>
</feature>